<gene>
    <name evidence="2" type="ORF">ACFOX3_02200</name>
</gene>
<proteinExistence type="predicted"/>
<dbReference type="Proteomes" id="UP001595840">
    <property type="component" value="Unassembled WGS sequence"/>
</dbReference>
<dbReference type="InterPro" id="IPR046162">
    <property type="entry name" value="DUF6164"/>
</dbReference>
<feature type="transmembrane region" description="Helical" evidence="1">
    <location>
        <begin position="91"/>
        <end position="112"/>
    </location>
</feature>
<dbReference type="Pfam" id="PF19661">
    <property type="entry name" value="DUF6164"/>
    <property type="match status" value="1"/>
</dbReference>
<name>A0ABV8V299_9GAMM</name>
<evidence type="ECO:0000313" key="3">
    <source>
        <dbReference type="Proteomes" id="UP001595840"/>
    </source>
</evidence>
<keyword evidence="1" id="KW-0472">Membrane</keyword>
<accession>A0ABV8V299</accession>
<keyword evidence="1" id="KW-0812">Transmembrane</keyword>
<comment type="caution">
    <text evidence="2">The sequence shown here is derived from an EMBL/GenBank/DDBJ whole genome shotgun (WGS) entry which is preliminary data.</text>
</comment>
<evidence type="ECO:0000313" key="2">
    <source>
        <dbReference type="EMBL" id="MFC4361092.1"/>
    </source>
</evidence>
<keyword evidence="1" id="KW-1133">Transmembrane helix</keyword>
<dbReference type="EMBL" id="JBHSCX010000003">
    <property type="protein sequence ID" value="MFC4361092.1"/>
    <property type="molecule type" value="Genomic_DNA"/>
</dbReference>
<reference evidence="3" key="1">
    <citation type="journal article" date="2019" name="Int. J. Syst. Evol. Microbiol.">
        <title>The Global Catalogue of Microorganisms (GCM) 10K type strain sequencing project: providing services to taxonomists for standard genome sequencing and annotation.</title>
        <authorList>
            <consortium name="The Broad Institute Genomics Platform"/>
            <consortium name="The Broad Institute Genome Sequencing Center for Infectious Disease"/>
            <person name="Wu L."/>
            <person name="Ma J."/>
        </authorList>
    </citation>
    <scope>NUCLEOTIDE SEQUENCE [LARGE SCALE GENOMIC DNA]</scope>
    <source>
        <strain evidence="3">CECT 8570</strain>
    </source>
</reference>
<organism evidence="2 3">
    <name type="scientific">Simiduia curdlanivorans</name>
    <dbReference type="NCBI Taxonomy" id="1492769"/>
    <lineage>
        <taxon>Bacteria</taxon>
        <taxon>Pseudomonadati</taxon>
        <taxon>Pseudomonadota</taxon>
        <taxon>Gammaproteobacteria</taxon>
        <taxon>Cellvibrionales</taxon>
        <taxon>Cellvibrionaceae</taxon>
        <taxon>Simiduia</taxon>
    </lineage>
</organism>
<keyword evidence="3" id="KW-1185">Reference proteome</keyword>
<sequence length="113" mass="12685">MAILLFKLHHVPYEEAVEVRRVLDDAGIEYYETTAGNWGVSLAAIWLADERDLARAKQLLAEFQSGWLAQHQQAITEPFVQRLLRQPFKSICALIAAAAILYLSIAPFTGAWS</sequence>
<dbReference type="RefSeq" id="WP_290260293.1">
    <property type="nucleotide sequence ID" value="NZ_JAUFQG010000004.1"/>
</dbReference>
<evidence type="ECO:0000256" key="1">
    <source>
        <dbReference type="SAM" id="Phobius"/>
    </source>
</evidence>
<protein>
    <submittedName>
        <fullName evidence="2">DUF6164 family protein</fullName>
    </submittedName>
</protein>